<feature type="region of interest" description="Disordered" evidence="2">
    <location>
        <begin position="276"/>
        <end position="324"/>
    </location>
</feature>
<feature type="compositionally biased region" description="Polar residues" evidence="2">
    <location>
        <begin position="139"/>
        <end position="156"/>
    </location>
</feature>
<feature type="region of interest" description="Disordered" evidence="2">
    <location>
        <begin position="72"/>
        <end position="103"/>
    </location>
</feature>
<evidence type="ECO:0000259" key="3">
    <source>
        <dbReference type="PROSITE" id="PS50158"/>
    </source>
</evidence>
<accession>A0A6A3M659</accession>
<feature type="region of interest" description="Disordered" evidence="2">
    <location>
        <begin position="591"/>
        <end position="694"/>
    </location>
</feature>
<dbReference type="PROSITE" id="PS50158">
    <property type="entry name" value="ZF_CCHC"/>
    <property type="match status" value="1"/>
</dbReference>
<comment type="caution">
    <text evidence="4">The sequence shown here is derived from an EMBL/GenBank/DDBJ whole genome shotgun (WGS) entry which is preliminary data.</text>
</comment>
<reference evidence="4 5" key="1">
    <citation type="submission" date="2018-09" db="EMBL/GenBank/DDBJ databases">
        <title>Genomic investigation of the strawberry pathogen Phytophthora fragariae indicates pathogenicity is determined by transcriptional variation in three key races.</title>
        <authorList>
            <person name="Adams T.M."/>
            <person name="Armitage A.D."/>
            <person name="Sobczyk M.K."/>
            <person name="Bates H.J."/>
            <person name="Dunwell J.M."/>
            <person name="Nellist C.F."/>
            <person name="Harrison R.J."/>
        </authorList>
    </citation>
    <scope>NUCLEOTIDE SEQUENCE [LARGE SCALE GENOMIC DNA]</scope>
    <source>
        <strain evidence="4 5">SCRP324</strain>
    </source>
</reference>
<feature type="region of interest" description="Disordered" evidence="2">
    <location>
        <begin position="336"/>
        <end position="370"/>
    </location>
</feature>
<organism evidence="4 5">
    <name type="scientific">Phytophthora rubi</name>
    <dbReference type="NCBI Taxonomy" id="129364"/>
    <lineage>
        <taxon>Eukaryota</taxon>
        <taxon>Sar</taxon>
        <taxon>Stramenopiles</taxon>
        <taxon>Oomycota</taxon>
        <taxon>Peronosporomycetes</taxon>
        <taxon>Peronosporales</taxon>
        <taxon>Peronosporaceae</taxon>
        <taxon>Phytophthora</taxon>
    </lineage>
</organism>
<dbReference type="Proteomes" id="UP000435112">
    <property type="component" value="Unassembled WGS sequence"/>
</dbReference>
<feature type="compositionally biased region" description="Polar residues" evidence="2">
    <location>
        <begin position="387"/>
        <end position="405"/>
    </location>
</feature>
<feature type="compositionally biased region" description="Basic and acidic residues" evidence="2">
    <location>
        <begin position="16"/>
        <end position="37"/>
    </location>
</feature>
<dbReference type="AlphaFoldDB" id="A0A6A3M659"/>
<feature type="compositionally biased region" description="Low complexity" evidence="2">
    <location>
        <begin position="632"/>
        <end position="641"/>
    </location>
</feature>
<name>A0A6A3M659_9STRA</name>
<feature type="compositionally biased region" description="Basic and acidic residues" evidence="2">
    <location>
        <begin position="646"/>
        <end position="667"/>
    </location>
</feature>
<evidence type="ECO:0000313" key="5">
    <source>
        <dbReference type="Proteomes" id="UP000435112"/>
    </source>
</evidence>
<evidence type="ECO:0000313" key="4">
    <source>
        <dbReference type="EMBL" id="KAE9025235.1"/>
    </source>
</evidence>
<dbReference type="OrthoDB" id="164577at2759"/>
<feature type="compositionally biased region" description="Basic residues" evidence="2">
    <location>
        <begin position="591"/>
        <end position="609"/>
    </location>
</feature>
<keyword evidence="1" id="KW-0479">Metal-binding</keyword>
<dbReference type="GO" id="GO:0003676">
    <property type="term" value="F:nucleic acid binding"/>
    <property type="evidence" value="ECO:0007669"/>
    <property type="project" value="InterPro"/>
</dbReference>
<evidence type="ECO:0000256" key="2">
    <source>
        <dbReference type="SAM" id="MobiDB-lite"/>
    </source>
</evidence>
<dbReference type="EMBL" id="QXFU01000667">
    <property type="protein sequence ID" value="KAE9025235.1"/>
    <property type="molecule type" value="Genomic_DNA"/>
</dbReference>
<gene>
    <name evidence="4" type="ORF">PR002_g11239</name>
</gene>
<feature type="compositionally biased region" description="Polar residues" evidence="2">
    <location>
        <begin position="290"/>
        <end position="300"/>
    </location>
</feature>
<dbReference type="GO" id="GO:0008270">
    <property type="term" value="F:zinc ion binding"/>
    <property type="evidence" value="ECO:0007669"/>
    <property type="project" value="UniProtKB-KW"/>
</dbReference>
<evidence type="ECO:0000256" key="1">
    <source>
        <dbReference type="PROSITE-ProRule" id="PRU00047"/>
    </source>
</evidence>
<keyword evidence="1" id="KW-0862">Zinc</keyword>
<proteinExistence type="predicted"/>
<keyword evidence="1" id="KW-0863">Zinc-finger</keyword>
<dbReference type="InterPro" id="IPR001878">
    <property type="entry name" value="Znf_CCHC"/>
</dbReference>
<feature type="compositionally biased region" description="Basic and acidic residues" evidence="2">
    <location>
        <begin position="336"/>
        <end position="345"/>
    </location>
</feature>
<sequence length="777" mass="85865">MVRVPGSLGDSGFQRESAEDVQVKKEPGEEVSSEHGSTKTLLNETRSADRQIAGRNFVDGIEGDLETDLEEKPQYLPQVPSGTPAGLGASQDPLTKTTKAGSDRYTFAGKSIKLETEADRQLLLELFAKRSRKLMPQKHPSTLVPSWDSSKGTTVPRQKMKAPDLEDDEEKGSEPRWSEAALEFAYNRQELQKFIDRDPVLQILRPRHIGTPKGPVAAPTASKNKLDLVKGLLSLLKETDLVASPFDADELFDLDVEVIRSSAKGLFGKLKSLVGEIPTDQDPTVPDPRSSPQIGSTGYRTASPYLSAAEPGSDSSSETRRMSLGPSGAAMLEARVKEAGPERPKSRSRKQKTAPIDRTANATRTEESTDKLESYFQAAMSRFLMEQQQASARRTTPVETPNVGSQDVEMESTGSHDPTPSHWEYDPDDVDPPQSARAVVATAAAGPANSSMIQRVRVSAISASRSSRGETKMRIGLDRGSVRQLARSTRNKWSELLRNFQVQYCGLGVSVAWQYYHSRKGSEESPLEYLYRLNVAALRAKLKIKDGDSKTRREHVEHFIETLGDPDLADRLTLLRLNDVDDLEEVLRARDRAKRKQKRSAFGSKHRQKTSTPSPAAPAKQSVHAVQRSAPESGSDTGSDGSDSEGDLRRIYLASAEDKGHEAKDEAQSVEPAHRGKINPDSPRPRSQQDGLDRNVRCSHCGSRKHTDLGCWRRLTCEKCGKRGHPAEHCLFVCRGCGELHDMGKCPMEEFYNQIRQWYNPAKHAGMLPAPVEKMLN</sequence>
<protein>
    <recommendedName>
        <fullName evidence="3">CCHC-type domain-containing protein</fullName>
    </recommendedName>
</protein>
<feature type="domain" description="CCHC-type" evidence="3">
    <location>
        <begin position="717"/>
        <end position="730"/>
    </location>
</feature>
<feature type="region of interest" description="Disordered" evidence="2">
    <location>
        <begin position="387"/>
        <end position="423"/>
    </location>
</feature>
<feature type="region of interest" description="Disordered" evidence="2">
    <location>
        <begin position="135"/>
        <end position="176"/>
    </location>
</feature>
<feature type="region of interest" description="Disordered" evidence="2">
    <location>
        <begin position="1"/>
        <end position="47"/>
    </location>
</feature>